<keyword evidence="3" id="KW-1185">Reference proteome</keyword>
<proteinExistence type="predicted"/>
<dbReference type="EMBL" id="PDJK01000002">
    <property type="protein sequence ID" value="PFG50791.1"/>
    <property type="molecule type" value="Genomic_DNA"/>
</dbReference>
<organism evidence="2 3">
    <name type="scientific">Amycolatopsis sulphurea</name>
    <dbReference type="NCBI Taxonomy" id="76022"/>
    <lineage>
        <taxon>Bacteria</taxon>
        <taxon>Bacillati</taxon>
        <taxon>Actinomycetota</taxon>
        <taxon>Actinomycetes</taxon>
        <taxon>Pseudonocardiales</taxon>
        <taxon>Pseudonocardiaceae</taxon>
        <taxon>Amycolatopsis</taxon>
    </lineage>
</organism>
<evidence type="ECO:0000256" key="1">
    <source>
        <dbReference type="SAM" id="MobiDB-lite"/>
    </source>
</evidence>
<sequence>MWRRDFVQVGRFQAVQRDADATSHDEAIRSLPAQISASAASATQNAANAAAIARKAAADADRYAAEARTSANDADRYAAEARTSVDSTQASADRAEADAWRAVSDLQRQELDEWRKASGIPDKRPGEPLTPEEQKQLISSWVAPACDGADGALVCVAGKPGVSESIVVQIAKACRDNPRCATTEQLDWLLNETFDRYLSGLANGFNNALDVADALASIADGGRLSQPFRVGINGEATLDPPDQSSSGGRADWLKSRLQDGIQFNQDNRGRYPINELHVGAPFPLRVIQAAA</sequence>
<gene>
    <name evidence="2" type="ORF">ATK36_6042</name>
</gene>
<comment type="caution">
    <text evidence="2">The sequence shown here is derived from an EMBL/GenBank/DDBJ whole genome shotgun (WGS) entry which is preliminary data.</text>
</comment>
<evidence type="ECO:0000313" key="2">
    <source>
        <dbReference type="EMBL" id="PFG50791.1"/>
    </source>
</evidence>
<feature type="region of interest" description="Disordered" evidence="1">
    <location>
        <begin position="68"/>
        <end position="93"/>
    </location>
</feature>
<dbReference type="AlphaFoldDB" id="A0A2A9FJ75"/>
<name>A0A2A9FJ75_9PSEU</name>
<protein>
    <submittedName>
        <fullName evidence="2">Uncharacterized protein</fullName>
    </submittedName>
</protein>
<accession>A0A2A9FJ75</accession>
<feature type="compositionally biased region" description="Basic and acidic residues" evidence="1">
    <location>
        <begin position="112"/>
        <end position="126"/>
    </location>
</feature>
<feature type="region of interest" description="Disordered" evidence="1">
    <location>
        <begin position="112"/>
        <end position="132"/>
    </location>
</feature>
<evidence type="ECO:0000313" key="3">
    <source>
        <dbReference type="Proteomes" id="UP000243542"/>
    </source>
</evidence>
<reference evidence="2 3" key="1">
    <citation type="submission" date="2017-10" db="EMBL/GenBank/DDBJ databases">
        <title>Sequencing the genomes of 1000 actinobacteria strains.</title>
        <authorList>
            <person name="Klenk H.-P."/>
        </authorList>
    </citation>
    <scope>NUCLEOTIDE SEQUENCE [LARGE SCALE GENOMIC DNA]</scope>
    <source>
        <strain evidence="2 3">DSM 46092</strain>
    </source>
</reference>
<dbReference type="Proteomes" id="UP000243542">
    <property type="component" value="Unassembled WGS sequence"/>
</dbReference>